<dbReference type="EMBL" id="JARAWJ010000014">
    <property type="protein sequence ID" value="MDX3039383.1"/>
    <property type="molecule type" value="Genomic_DNA"/>
</dbReference>
<protein>
    <recommendedName>
        <fullName evidence="3">Antitoxin Xre/MbcA/ParS-like toxin-binding domain-containing protein</fullName>
    </recommendedName>
</protein>
<evidence type="ECO:0000313" key="2">
    <source>
        <dbReference type="Proteomes" id="UP001282474"/>
    </source>
</evidence>
<sequence length="131" mass="14090">MNTKDACWVRRAVTSDGRGLYAVEGSCRCPEFLLVSLAELAAVGIVGSADVVPAPSVSFAERAAAESDPARRVAWRMLAEPEPEFHAWLHHENRVSHDLPETGGADPEERLLDGDDLKRAVRGHLFGGGAS</sequence>
<name>A0ABU4MPN1_9ACTN</name>
<evidence type="ECO:0008006" key="3">
    <source>
        <dbReference type="Google" id="ProtNLM"/>
    </source>
</evidence>
<organism evidence="1 2">
    <name type="scientific">Streptomyces caniscabiei</name>
    <dbReference type="NCBI Taxonomy" id="2746961"/>
    <lineage>
        <taxon>Bacteria</taxon>
        <taxon>Bacillati</taxon>
        <taxon>Actinomycetota</taxon>
        <taxon>Actinomycetes</taxon>
        <taxon>Kitasatosporales</taxon>
        <taxon>Streptomycetaceae</taxon>
        <taxon>Streptomyces</taxon>
    </lineage>
</organism>
<evidence type="ECO:0000313" key="1">
    <source>
        <dbReference type="EMBL" id="MDX3039383.1"/>
    </source>
</evidence>
<dbReference type="RefSeq" id="WP_319703454.1">
    <property type="nucleotide sequence ID" value="NZ_JARAWJ010000014.1"/>
</dbReference>
<keyword evidence="2" id="KW-1185">Reference proteome</keyword>
<accession>A0ABU4MPN1</accession>
<comment type="caution">
    <text evidence="1">The sequence shown here is derived from an EMBL/GenBank/DDBJ whole genome shotgun (WGS) entry which is preliminary data.</text>
</comment>
<reference evidence="1 2" key="1">
    <citation type="journal article" date="2023" name="Microb. Genom.">
        <title>Mesoterricola silvestris gen. nov., sp. nov., Mesoterricola sediminis sp. nov., Geothrix oryzae sp. nov., Geothrix edaphica sp. nov., Geothrix rubra sp. nov., and Geothrix limicola sp. nov., six novel members of Acidobacteriota isolated from soils.</title>
        <authorList>
            <person name="Weisberg A.J."/>
            <person name="Pearce E."/>
            <person name="Kramer C.G."/>
            <person name="Chang J.H."/>
            <person name="Clarke C.R."/>
        </authorList>
    </citation>
    <scope>NUCLEOTIDE SEQUENCE [LARGE SCALE GENOMIC DNA]</scope>
    <source>
        <strain evidence="1 2">NE20-4-1</strain>
    </source>
</reference>
<dbReference type="Proteomes" id="UP001282474">
    <property type="component" value="Unassembled WGS sequence"/>
</dbReference>
<proteinExistence type="predicted"/>
<gene>
    <name evidence="1" type="ORF">PV383_19695</name>
</gene>